<dbReference type="Proteomes" id="UP000019118">
    <property type="component" value="Unassembled WGS sequence"/>
</dbReference>
<dbReference type="PANTHER" id="PTHR47027:SF20">
    <property type="entry name" value="REVERSE TRANSCRIPTASE-LIKE PROTEIN WITH RNA-DIRECTED DNA POLYMERASE DOMAIN"/>
    <property type="match status" value="1"/>
</dbReference>
<dbReference type="GO" id="GO:0071897">
    <property type="term" value="P:DNA biosynthetic process"/>
    <property type="evidence" value="ECO:0007669"/>
    <property type="project" value="UniProtKB-ARBA"/>
</dbReference>
<evidence type="ECO:0000259" key="2">
    <source>
        <dbReference type="Pfam" id="PF00078"/>
    </source>
</evidence>
<evidence type="ECO:0000313" key="4">
    <source>
        <dbReference type="Proteomes" id="UP000019118"/>
    </source>
</evidence>
<evidence type="ECO:0000313" key="3">
    <source>
        <dbReference type="EnsemblMetazoa" id="XP_019771129.1"/>
    </source>
</evidence>
<dbReference type="InterPro" id="IPR000477">
    <property type="entry name" value="RT_dom"/>
</dbReference>
<sequence length="247" mass="28711">MGYRINRKPISIICYADDATILAETADNLRRQLHRFNQVSTQFNMKISISKTKCMTVARELTRCKPVIINEIVGQVTTFKYLGGDISSRHEPFKDLKSQINKASLTSGCLRDVIWNNKQMSIDSKVRIRKTCVRPILAFGIETRADTNKTKCMLRTAEMMTLRSIAGKTLRDRVRSVTIRQTCKVEDVIRWGRKCRRWWRDHVERMHPERIAKIASNVNPAAKRPIGRPPKRWEDSWTSISQENQQH</sequence>
<feature type="region of interest" description="Disordered" evidence="1">
    <location>
        <begin position="218"/>
        <end position="247"/>
    </location>
</feature>
<reference evidence="3" key="2">
    <citation type="submission" date="2024-08" db="UniProtKB">
        <authorList>
            <consortium name="EnsemblMetazoa"/>
        </authorList>
    </citation>
    <scope>IDENTIFICATION</scope>
</reference>
<dbReference type="PANTHER" id="PTHR47027">
    <property type="entry name" value="REVERSE TRANSCRIPTASE DOMAIN-CONTAINING PROTEIN"/>
    <property type="match status" value="1"/>
</dbReference>
<name>A0AAR5QD25_DENPD</name>
<accession>A0AAR5QD25</accession>
<dbReference type="AlphaFoldDB" id="A0AAR5QD25"/>
<dbReference type="SUPFAM" id="SSF56672">
    <property type="entry name" value="DNA/RNA polymerases"/>
    <property type="match status" value="1"/>
</dbReference>
<reference evidence="4" key="1">
    <citation type="journal article" date="2013" name="Genome Biol.">
        <title>Draft genome of the mountain pine beetle, Dendroctonus ponderosae Hopkins, a major forest pest.</title>
        <authorList>
            <person name="Keeling C.I."/>
            <person name="Yuen M.M."/>
            <person name="Liao N.Y."/>
            <person name="Docking T.R."/>
            <person name="Chan S.K."/>
            <person name="Taylor G.A."/>
            <person name="Palmquist D.L."/>
            <person name="Jackman S.D."/>
            <person name="Nguyen A."/>
            <person name="Li M."/>
            <person name="Henderson H."/>
            <person name="Janes J.K."/>
            <person name="Zhao Y."/>
            <person name="Pandoh P."/>
            <person name="Moore R."/>
            <person name="Sperling F.A."/>
            <person name="Huber D.P."/>
            <person name="Birol I."/>
            <person name="Jones S.J."/>
            <person name="Bohlmann J."/>
        </authorList>
    </citation>
    <scope>NUCLEOTIDE SEQUENCE</scope>
</reference>
<keyword evidence="4" id="KW-1185">Reference proteome</keyword>
<organism evidence="3 4">
    <name type="scientific">Dendroctonus ponderosae</name>
    <name type="common">Mountain pine beetle</name>
    <dbReference type="NCBI Taxonomy" id="77166"/>
    <lineage>
        <taxon>Eukaryota</taxon>
        <taxon>Metazoa</taxon>
        <taxon>Ecdysozoa</taxon>
        <taxon>Arthropoda</taxon>
        <taxon>Hexapoda</taxon>
        <taxon>Insecta</taxon>
        <taxon>Pterygota</taxon>
        <taxon>Neoptera</taxon>
        <taxon>Endopterygota</taxon>
        <taxon>Coleoptera</taxon>
        <taxon>Polyphaga</taxon>
        <taxon>Cucujiformia</taxon>
        <taxon>Curculionidae</taxon>
        <taxon>Scolytinae</taxon>
        <taxon>Dendroctonus</taxon>
    </lineage>
</organism>
<proteinExistence type="predicted"/>
<feature type="domain" description="Reverse transcriptase" evidence="2">
    <location>
        <begin position="9"/>
        <end position="83"/>
    </location>
</feature>
<dbReference type="InterPro" id="IPR043502">
    <property type="entry name" value="DNA/RNA_pol_sf"/>
</dbReference>
<feature type="compositionally biased region" description="Polar residues" evidence="1">
    <location>
        <begin position="236"/>
        <end position="247"/>
    </location>
</feature>
<dbReference type="Pfam" id="PF00078">
    <property type="entry name" value="RVT_1"/>
    <property type="match status" value="1"/>
</dbReference>
<evidence type="ECO:0000256" key="1">
    <source>
        <dbReference type="SAM" id="MobiDB-lite"/>
    </source>
</evidence>
<protein>
    <recommendedName>
        <fullName evidence="2">Reverse transcriptase domain-containing protein</fullName>
    </recommendedName>
</protein>
<dbReference type="EnsemblMetazoa" id="XM_019915570.1">
    <property type="protein sequence ID" value="XP_019771129.1"/>
    <property type="gene ID" value="LOC109545078"/>
</dbReference>